<dbReference type="Proteomes" id="UP000729402">
    <property type="component" value="Unassembled WGS sequence"/>
</dbReference>
<reference evidence="2" key="2">
    <citation type="submission" date="2021-02" db="EMBL/GenBank/DDBJ databases">
        <authorList>
            <person name="Kimball J.A."/>
            <person name="Haas M.W."/>
            <person name="Macchietto M."/>
            <person name="Kono T."/>
            <person name="Duquette J."/>
            <person name="Shao M."/>
        </authorList>
    </citation>
    <scope>NUCLEOTIDE SEQUENCE</scope>
    <source>
        <tissue evidence="2">Fresh leaf tissue</tissue>
    </source>
</reference>
<evidence type="ECO:0000313" key="2">
    <source>
        <dbReference type="EMBL" id="KAG8073613.1"/>
    </source>
</evidence>
<dbReference type="PANTHER" id="PTHR34133:SF1">
    <property type="entry name" value="EXPRESSED PROTEIN"/>
    <property type="match status" value="1"/>
</dbReference>
<dbReference type="EMBL" id="JAAALK010000283">
    <property type="protein sequence ID" value="KAG8073613.1"/>
    <property type="molecule type" value="Genomic_DNA"/>
</dbReference>
<accession>A0A8J5T4N1</accession>
<dbReference type="AlphaFoldDB" id="A0A8J5T4N1"/>
<dbReference type="Pfam" id="PF09366">
    <property type="entry name" value="DUF1997"/>
    <property type="match status" value="1"/>
</dbReference>
<dbReference type="PANTHER" id="PTHR34133">
    <property type="entry name" value="OS07G0633000 PROTEIN"/>
    <property type="match status" value="1"/>
</dbReference>
<sequence>MPRPTLDSAHTLRGPPCPMPWQHQERAPLPAAAPQQPAPPKEMRSTSTDTTEPPESQASTEKTEEWSVHLLPVQFLFLSVSPVIVMRIVSKSNGKEYPPHVPVKASSLLLMEVLALTVRGTLYPRPEGRKSLRGHVEITVGCNLPPVVALVPEGVIRGVAETVLKQQAEQMRQDLDTALAADFKRYRREKLTEKRTSA</sequence>
<proteinExistence type="predicted"/>
<evidence type="ECO:0000256" key="1">
    <source>
        <dbReference type="SAM" id="MobiDB-lite"/>
    </source>
</evidence>
<feature type="compositionally biased region" description="Low complexity" evidence="1">
    <location>
        <begin position="45"/>
        <end position="56"/>
    </location>
</feature>
<evidence type="ECO:0000313" key="3">
    <source>
        <dbReference type="Proteomes" id="UP000729402"/>
    </source>
</evidence>
<comment type="caution">
    <text evidence="2">The sequence shown here is derived from an EMBL/GenBank/DDBJ whole genome shotgun (WGS) entry which is preliminary data.</text>
</comment>
<dbReference type="InterPro" id="IPR018971">
    <property type="entry name" value="DUF1997"/>
</dbReference>
<organism evidence="2 3">
    <name type="scientific">Zizania palustris</name>
    <name type="common">Northern wild rice</name>
    <dbReference type="NCBI Taxonomy" id="103762"/>
    <lineage>
        <taxon>Eukaryota</taxon>
        <taxon>Viridiplantae</taxon>
        <taxon>Streptophyta</taxon>
        <taxon>Embryophyta</taxon>
        <taxon>Tracheophyta</taxon>
        <taxon>Spermatophyta</taxon>
        <taxon>Magnoliopsida</taxon>
        <taxon>Liliopsida</taxon>
        <taxon>Poales</taxon>
        <taxon>Poaceae</taxon>
        <taxon>BOP clade</taxon>
        <taxon>Oryzoideae</taxon>
        <taxon>Oryzeae</taxon>
        <taxon>Zizaniinae</taxon>
        <taxon>Zizania</taxon>
    </lineage>
</organism>
<keyword evidence="3" id="KW-1185">Reference proteome</keyword>
<name>A0A8J5T4N1_ZIZPA</name>
<dbReference type="OrthoDB" id="496281at2759"/>
<feature type="region of interest" description="Disordered" evidence="1">
    <location>
        <begin position="1"/>
        <end position="64"/>
    </location>
</feature>
<gene>
    <name evidence="2" type="ORF">GUJ93_ZPchr0006g40687</name>
</gene>
<protein>
    <submittedName>
        <fullName evidence="2">Uncharacterized protein</fullName>
    </submittedName>
</protein>
<reference evidence="2" key="1">
    <citation type="journal article" date="2021" name="bioRxiv">
        <title>Whole Genome Assembly and Annotation of Northern Wild Rice, Zizania palustris L., Supports a Whole Genome Duplication in the Zizania Genus.</title>
        <authorList>
            <person name="Haas M."/>
            <person name="Kono T."/>
            <person name="Macchietto M."/>
            <person name="Millas R."/>
            <person name="McGilp L."/>
            <person name="Shao M."/>
            <person name="Duquette J."/>
            <person name="Hirsch C.N."/>
            <person name="Kimball J."/>
        </authorList>
    </citation>
    <scope>NUCLEOTIDE SEQUENCE</scope>
    <source>
        <tissue evidence="2">Fresh leaf tissue</tissue>
    </source>
</reference>